<organism evidence="2 3">
    <name type="scientific">Kineobactrum salinum</name>
    <dbReference type="NCBI Taxonomy" id="2708301"/>
    <lineage>
        <taxon>Bacteria</taxon>
        <taxon>Pseudomonadati</taxon>
        <taxon>Pseudomonadota</taxon>
        <taxon>Gammaproteobacteria</taxon>
        <taxon>Cellvibrionales</taxon>
        <taxon>Halieaceae</taxon>
        <taxon>Kineobactrum</taxon>
    </lineage>
</organism>
<feature type="domain" description="Transcriptional regulator SutA RNAP-binding" evidence="1">
    <location>
        <begin position="11"/>
        <end position="40"/>
    </location>
</feature>
<reference evidence="2 3" key="1">
    <citation type="submission" date="2020-02" db="EMBL/GenBank/DDBJ databases">
        <title>Genome sequencing for Kineobactrum sp. M2.</title>
        <authorList>
            <person name="Park S.-J."/>
        </authorList>
    </citation>
    <scope>NUCLEOTIDE SEQUENCE [LARGE SCALE GENOMIC DNA]</scope>
    <source>
        <strain evidence="2 3">M2</strain>
    </source>
</reference>
<dbReference type="AlphaFoldDB" id="A0A6C0U9C7"/>
<dbReference type="Pfam" id="PF20661">
    <property type="entry name" value="SutA-RBD"/>
    <property type="match status" value="1"/>
</dbReference>
<dbReference type="KEGG" id="kim:G3T16_19350"/>
<dbReference type="EMBL" id="CP048711">
    <property type="protein sequence ID" value="QIB67235.1"/>
    <property type="molecule type" value="Genomic_DNA"/>
</dbReference>
<gene>
    <name evidence="2" type="ORF">G3T16_19350</name>
</gene>
<evidence type="ECO:0000313" key="2">
    <source>
        <dbReference type="EMBL" id="QIB67235.1"/>
    </source>
</evidence>
<name>A0A6C0U9C7_9GAMM</name>
<sequence>MRHSHSNTAVSSKERVRHQIRIQVDDFLRRGGKIRVLDRHDSAAATPVKATIWQNHDEVLDLLA</sequence>
<keyword evidence="3" id="KW-1185">Reference proteome</keyword>
<evidence type="ECO:0000313" key="3">
    <source>
        <dbReference type="Proteomes" id="UP000477680"/>
    </source>
</evidence>
<dbReference type="RefSeq" id="WP_163496662.1">
    <property type="nucleotide sequence ID" value="NZ_CP048711.1"/>
</dbReference>
<dbReference type="InterPro" id="IPR049191">
    <property type="entry name" value="SutA_RBD"/>
</dbReference>
<accession>A0A6C0U9C7</accession>
<protein>
    <recommendedName>
        <fullName evidence="1">Transcriptional regulator SutA RNAP-binding domain-containing protein</fullName>
    </recommendedName>
</protein>
<proteinExistence type="predicted"/>
<dbReference type="Proteomes" id="UP000477680">
    <property type="component" value="Chromosome"/>
</dbReference>
<evidence type="ECO:0000259" key="1">
    <source>
        <dbReference type="Pfam" id="PF20661"/>
    </source>
</evidence>